<dbReference type="AlphaFoldDB" id="A0A448Z967"/>
<feature type="compositionally biased region" description="Low complexity" evidence="1">
    <location>
        <begin position="392"/>
        <end position="403"/>
    </location>
</feature>
<dbReference type="EMBL" id="CAACVS010000176">
    <property type="protein sequence ID" value="VEU38602.1"/>
    <property type="molecule type" value="Genomic_DNA"/>
</dbReference>
<accession>A0A448Z967</accession>
<dbReference type="Proteomes" id="UP000291116">
    <property type="component" value="Unassembled WGS sequence"/>
</dbReference>
<feature type="compositionally biased region" description="Basic residues" evidence="1">
    <location>
        <begin position="212"/>
        <end position="232"/>
    </location>
</feature>
<dbReference type="OrthoDB" id="10662878at2759"/>
<proteinExistence type="predicted"/>
<protein>
    <submittedName>
        <fullName evidence="2">Uncharacterized protein</fullName>
    </submittedName>
</protein>
<feature type="region of interest" description="Disordered" evidence="1">
    <location>
        <begin position="763"/>
        <end position="785"/>
    </location>
</feature>
<feature type="region of interest" description="Disordered" evidence="1">
    <location>
        <begin position="21"/>
        <end position="42"/>
    </location>
</feature>
<feature type="region of interest" description="Disordered" evidence="1">
    <location>
        <begin position="379"/>
        <end position="403"/>
    </location>
</feature>
<evidence type="ECO:0000313" key="3">
    <source>
        <dbReference type="Proteomes" id="UP000291116"/>
    </source>
</evidence>
<feature type="region of interest" description="Disordered" evidence="1">
    <location>
        <begin position="174"/>
        <end position="240"/>
    </location>
</feature>
<evidence type="ECO:0000313" key="2">
    <source>
        <dbReference type="EMBL" id="VEU38602.1"/>
    </source>
</evidence>
<feature type="region of interest" description="Disordered" evidence="1">
    <location>
        <begin position="605"/>
        <end position="624"/>
    </location>
</feature>
<sequence length="803" mass="92065">MVLLFSVPFRFVSFRCPATDHTAAAKRTPQRRPRQQGSPCATINSTVRSYSHQRRRWAAPHKAFPPRAVPRCGFRSFRHPLGLRARAQGIASHQSRSPGVWIPSVPIVLAPEGSGSGPSAGAVHKRSSTGFRMAWHGMAWHGIVRNGREGNGRDATRCDAMRCMPFARRWHNVLKQPQVQLPERNPPYNTTRGPPNPPWGPPRETPTDRRTERSRRSRRWKHTHVSVPHRRAMSSSSSLRERKRPVRRLHIIVGSSQAGLPTRSIRHHFGDPSVTVEDWLRRFARLHRHVFEECFHGGAFQPLEVVPVRIFVAGRGFFAGERPKPVPPLLPFHPDARLWDCIAGVGYFRRYAGYIYLRILARRPRVDRGVRGTAVAVAQPPAAAATNRRGKSSSSSSISNNNNNNHYYHYPPFRSFCIPPSHKDDNNTRLRKETLRFARKILEDYPKFVTPIVPFQNPARHCHQSPQAMRIFFGKEYPKHCRNQSKHKHKHARGPPKKEVLRSIYGPLSVLRTTGFHPMRDFKVRPFTPEIAAICRLLEQELSRHPRFSKQEEAREFDFNFLEIKLYKGRDIFTDPLTKRPFRDDHNQPIRVDCNKSVGLHNDCSFDDDGNQDPRDTARGDHPIATITIGSPRELTFVQMEKRKSPARNGSTARGRWTVCHPARRRFWLDHGSVFCLMPGDEVPTLSRAKVPCGDRGRTLYKTMHKAEFKADGVSIGLVFRSVRTSSCFCQRSHRWLWRRDPRYRTKVEEHLASKKGVYETYARQQAQPPAPSALAPGGRQAPPRREVDLIHGNIDRYLQTLS</sequence>
<feature type="compositionally biased region" description="Low complexity" evidence="1">
    <location>
        <begin position="765"/>
        <end position="777"/>
    </location>
</feature>
<organism evidence="2 3">
    <name type="scientific">Pseudo-nitzschia multistriata</name>
    <dbReference type="NCBI Taxonomy" id="183589"/>
    <lineage>
        <taxon>Eukaryota</taxon>
        <taxon>Sar</taxon>
        <taxon>Stramenopiles</taxon>
        <taxon>Ochrophyta</taxon>
        <taxon>Bacillariophyta</taxon>
        <taxon>Bacillariophyceae</taxon>
        <taxon>Bacillariophycidae</taxon>
        <taxon>Bacillariales</taxon>
        <taxon>Bacillariaceae</taxon>
        <taxon>Pseudo-nitzschia</taxon>
    </lineage>
</organism>
<gene>
    <name evidence="2" type="ORF">PSNMU_V1.4_AUG-EV-PASAV3_0054240</name>
</gene>
<keyword evidence="3" id="KW-1185">Reference proteome</keyword>
<name>A0A448Z967_9STRA</name>
<feature type="compositionally biased region" description="Pro residues" evidence="1">
    <location>
        <begin position="194"/>
        <end position="204"/>
    </location>
</feature>
<reference evidence="2 3" key="1">
    <citation type="submission" date="2019-01" db="EMBL/GenBank/DDBJ databases">
        <authorList>
            <person name="Ferrante I. M."/>
        </authorList>
    </citation>
    <scope>NUCLEOTIDE SEQUENCE [LARGE SCALE GENOMIC DNA]</scope>
    <source>
        <strain evidence="2 3">B856</strain>
    </source>
</reference>
<evidence type="ECO:0000256" key="1">
    <source>
        <dbReference type="SAM" id="MobiDB-lite"/>
    </source>
</evidence>
<feature type="compositionally biased region" description="Basic and acidic residues" evidence="1">
    <location>
        <begin position="612"/>
        <end position="622"/>
    </location>
</feature>